<dbReference type="VEuPathDB" id="TriTrypDB:TcCLB.509599.170"/>
<evidence type="ECO:0000256" key="2">
    <source>
        <dbReference type="ARBA" id="ARBA00022737"/>
    </source>
</evidence>
<keyword evidence="2" id="KW-0677">Repeat</keyword>
<sequence length="407" mass="45898">MDAEENPLAEDVMMASLDVLTHNEMGHLVYARSNLSSLRLTSIELIGAYKHLQRISLDDNMLDSLTPLRELRSLVYLSAVNNNLTDEVFDDLAPSGTTLERLNLSRNRLASLRGLRLLPFLIDFYAEENQVTELRNEDFSMLHSLTRLNLMSNQIQRVQLDTFASCFTVRFLNLSHNTLEKVQFVMHLANNLESLDLEHNNIKSLHGFDILRELVYLRLANNGIESWEELETLSGLINLRHLTIAGNPILRRTASSSLTKSIPEYSEFQVSADIDFSAGKRSVIFDSLTGAEASNKLVSSMVVPSARNLVKDVTMLSRRLEEWDADGFRELERLPLVEQHRFRVISILRQLLTIDSVPVSSEEIPRALRLFKKKRGTWNVVGGNILPAGSAARAVESQRAKNGSGMP</sequence>
<dbReference type="Pfam" id="PF13516">
    <property type="entry name" value="LRR_6"/>
    <property type="match status" value="1"/>
</dbReference>
<dbReference type="PANTHER" id="PTHR45712">
    <property type="entry name" value="AGAP008170-PA"/>
    <property type="match status" value="1"/>
</dbReference>
<gene>
    <name evidence="3" type="ORF">C4B63_48g140</name>
</gene>
<dbReference type="VEuPathDB" id="TriTrypDB:BCY84_10834"/>
<dbReference type="SMART" id="SM00365">
    <property type="entry name" value="LRR_SD22"/>
    <property type="match status" value="4"/>
</dbReference>
<keyword evidence="1" id="KW-0433">Leucine-rich repeat</keyword>
<dbReference type="VEuPathDB" id="TriTrypDB:TcCL_NonESM05594"/>
<dbReference type="PROSITE" id="PS51450">
    <property type="entry name" value="LRR"/>
    <property type="match status" value="4"/>
</dbReference>
<protein>
    <recommendedName>
        <fullName evidence="5">Leucine-rich repeat protein (LRRP)</fullName>
    </recommendedName>
</protein>
<dbReference type="Pfam" id="PF13855">
    <property type="entry name" value="LRR_8"/>
    <property type="match status" value="1"/>
</dbReference>
<organism evidence="3 4">
    <name type="scientific">Trypanosoma cruzi</name>
    <dbReference type="NCBI Taxonomy" id="5693"/>
    <lineage>
        <taxon>Eukaryota</taxon>
        <taxon>Discoba</taxon>
        <taxon>Euglenozoa</taxon>
        <taxon>Kinetoplastea</taxon>
        <taxon>Metakinetoplastina</taxon>
        <taxon>Trypanosomatida</taxon>
        <taxon>Trypanosomatidae</taxon>
        <taxon>Trypanosoma</taxon>
        <taxon>Schizotrypanum</taxon>
    </lineage>
</organism>
<evidence type="ECO:0000313" key="3">
    <source>
        <dbReference type="EMBL" id="PWU90752.1"/>
    </source>
</evidence>
<evidence type="ECO:0008006" key="5">
    <source>
        <dbReference type="Google" id="ProtNLM"/>
    </source>
</evidence>
<dbReference type="AlphaFoldDB" id="A0A2V2V597"/>
<accession>A0A2V2V597</accession>
<dbReference type="VEuPathDB" id="TriTrypDB:TCDM_03202"/>
<dbReference type="Proteomes" id="UP000246121">
    <property type="component" value="Unassembled WGS sequence"/>
</dbReference>
<dbReference type="VEuPathDB" id="TriTrypDB:ECC02_001865"/>
<comment type="caution">
    <text evidence="3">The sequence shown here is derived from an EMBL/GenBank/DDBJ whole genome shotgun (WGS) entry which is preliminary data.</text>
</comment>
<dbReference type="VEuPathDB" id="TriTrypDB:C4B63_48g140"/>
<dbReference type="VEuPathDB" id="TriTrypDB:TCSYLVIO_004933"/>
<dbReference type="InterPro" id="IPR032675">
    <property type="entry name" value="LRR_dom_sf"/>
</dbReference>
<dbReference type="SUPFAM" id="SSF52058">
    <property type="entry name" value="L domain-like"/>
    <property type="match status" value="1"/>
</dbReference>
<dbReference type="VEuPathDB" id="TriTrypDB:TcCLB.506327.60"/>
<dbReference type="PANTHER" id="PTHR45712:SF22">
    <property type="entry name" value="INSULIN-LIKE GROWTH FACTOR-BINDING PROTEIN COMPLEX ACID LABILE SUBUNIT"/>
    <property type="match status" value="1"/>
</dbReference>
<evidence type="ECO:0000313" key="4">
    <source>
        <dbReference type="Proteomes" id="UP000246121"/>
    </source>
</evidence>
<name>A0A2V2V597_TRYCR</name>
<dbReference type="VEuPathDB" id="TriTrypDB:C3747_60g97"/>
<dbReference type="VEuPathDB" id="TriTrypDB:Tc_MARK_3679"/>
<dbReference type="InterPro" id="IPR001611">
    <property type="entry name" value="Leu-rich_rpt"/>
</dbReference>
<reference evidence="3 4" key="1">
    <citation type="journal article" date="2018" name="Microb. Genom.">
        <title>Expanding an expanded genome: long-read sequencing of Trypanosoma cruzi.</title>
        <authorList>
            <person name="Berna L."/>
            <person name="Rodriguez M."/>
            <person name="Chiribao M.L."/>
            <person name="Parodi-Talice A."/>
            <person name="Pita S."/>
            <person name="Rijo G."/>
            <person name="Alvarez-Valin F."/>
            <person name="Robello C."/>
        </authorList>
    </citation>
    <scope>NUCLEOTIDE SEQUENCE [LARGE SCALE GENOMIC DNA]</scope>
    <source>
        <strain evidence="3 4">Dm28c</strain>
    </source>
</reference>
<dbReference type="InterPro" id="IPR050333">
    <property type="entry name" value="SLRP"/>
</dbReference>
<dbReference type="VEuPathDB" id="TriTrypDB:TcG_04815"/>
<proteinExistence type="predicted"/>
<dbReference type="VEuPathDB" id="TriTrypDB:TcBrA4_0016600"/>
<dbReference type="Gene3D" id="3.80.10.10">
    <property type="entry name" value="Ribonuclease Inhibitor"/>
    <property type="match status" value="2"/>
</dbReference>
<dbReference type="EMBL" id="PRFA01000048">
    <property type="protein sequence ID" value="PWU90752.1"/>
    <property type="molecule type" value="Genomic_DNA"/>
</dbReference>
<evidence type="ECO:0000256" key="1">
    <source>
        <dbReference type="ARBA" id="ARBA00022614"/>
    </source>
</evidence>